<dbReference type="GO" id="GO:0046872">
    <property type="term" value="F:metal ion binding"/>
    <property type="evidence" value="ECO:0007669"/>
    <property type="project" value="UniProtKB-KW"/>
</dbReference>
<keyword evidence="8" id="KW-0411">Iron-sulfur</keyword>
<dbReference type="Gene3D" id="1.10.1670.10">
    <property type="entry name" value="Helix-hairpin-Helix base-excision DNA repair enzymes (C-terminal)"/>
    <property type="match status" value="1"/>
</dbReference>
<evidence type="ECO:0000256" key="2">
    <source>
        <dbReference type="ARBA" id="ARBA00008343"/>
    </source>
</evidence>
<keyword evidence="4" id="KW-0479">Metal-binding</keyword>
<comment type="similarity">
    <text evidence="2">Belongs to the Nth/MutY family.</text>
</comment>
<evidence type="ECO:0000256" key="8">
    <source>
        <dbReference type="ARBA" id="ARBA00023014"/>
    </source>
</evidence>
<dbReference type="PANTHER" id="PTHR10359:SF18">
    <property type="entry name" value="ENDONUCLEASE III"/>
    <property type="match status" value="1"/>
</dbReference>
<keyword evidence="6" id="KW-0378">Hydrolase</keyword>
<keyword evidence="10" id="KW-0326">Glycosidase</keyword>
<name>A0A2A2KHE8_9BILA</name>
<dbReference type="InterPro" id="IPR004035">
    <property type="entry name" value="Endouclease-III_FeS-bd_BS"/>
</dbReference>
<dbReference type="InterPro" id="IPR011257">
    <property type="entry name" value="DNA_glycosylase"/>
</dbReference>
<evidence type="ECO:0000256" key="9">
    <source>
        <dbReference type="ARBA" id="ARBA00023204"/>
    </source>
</evidence>
<dbReference type="GO" id="GO:0051539">
    <property type="term" value="F:4 iron, 4 sulfur cluster binding"/>
    <property type="evidence" value="ECO:0007669"/>
    <property type="project" value="UniProtKB-KW"/>
</dbReference>
<dbReference type="EMBL" id="LIAE01008620">
    <property type="protein sequence ID" value="PAV73361.1"/>
    <property type="molecule type" value="Genomic_DNA"/>
</dbReference>
<dbReference type="SMART" id="SM00525">
    <property type="entry name" value="FES"/>
    <property type="match status" value="1"/>
</dbReference>
<comment type="caution">
    <text evidence="11">The sequence shown here is derived from an EMBL/GenBank/DDBJ whole genome shotgun (WGS) entry which is preliminary data.</text>
</comment>
<evidence type="ECO:0000256" key="1">
    <source>
        <dbReference type="ARBA" id="ARBA00001966"/>
    </source>
</evidence>
<dbReference type="OrthoDB" id="5788810at2759"/>
<dbReference type="PROSITE" id="PS00764">
    <property type="entry name" value="ENDONUCLEASE_III_1"/>
    <property type="match status" value="1"/>
</dbReference>
<dbReference type="SUPFAM" id="SSF48150">
    <property type="entry name" value="DNA-glycosylase"/>
    <property type="match status" value="1"/>
</dbReference>
<dbReference type="PANTHER" id="PTHR10359">
    <property type="entry name" value="A/G-SPECIFIC ADENINE GLYCOSYLASE/ENDONUCLEASE III"/>
    <property type="match status" value="1"/>
</dbReference>
<dbReference type="GO" id="GO:0019104">
    <property type="term" value="F:DNA N-glycosylase activity"/>
    <property type="evidence" value="ECO:0007669"/>
    <property type="project" value="TreeGrafter"/>
</dbReference>
<dbReference type="InterPro" id="IPR023170">
    <property type="entry name" value="HhH_base_excis_C"/>
</dbReference>
<reference evidence="11 12" key="1">
    <citation type="journal article" date="2017" name="Curr. Biol.">
        <title>Genome architecture and evolution of a unichromosomal asexual nematode.</title>
        <authorList>
            <person name="Fradin H."/>
            <person name="Zegar C."/>
            <person name="Gutwein M."/>
            <person name="Lucas J."/>
            <person name="Kovtun M."/>
            <person name="Corcoran D."/>
            <person name="Baugh L.R."/>
            <person name="Kiontke K."/>
            <person name="Gunsalus K."/>
            <person name="Fitch D.H."/>
            <person name="Piano F."/>
        </authorList>
    </citation>
    <scope>NUCLEOTIDE SEQUENCE [LARGE SCALE GENOMIC DNA]</scope>
    <source>
        <strain evidence="11">PF1309</strain>
    </source>
</reference>
<keyword evidence="5" id="KW-0227">DNA damage</keyword>
<evidence type="ECO:0000256" key="5">
    <source>
        <dbReference type="ARBA" id="ARBA00022763"/>
    </source>
</evidence>
<dbReference type="FunFam" id="1.10.1670.10:FF:000001">
    <property type="entry name" value="Endonuclease III"/>
    <property type="match status" value="1"/>
</dbReference>
<keyword evidence="7" id="KW-0408">Iron</keyword>
<sequence>MAVDTHIFRVSNRTGIAPGKTVLEVEKKLLKFVPKEYLLDAHHWLILHGRYVCQARKPRCGSCRIEDLCEYKLKTSDD</sequence>
<evidence type="ECO:0000256" key="10">
    <source>
        <dbReference type="ARBA" id="ARBA00023295"/>
    </source>
</evidence>
<evidence type="ECO:0000256" key="6">
    <source>
        <dbReference type="ARBA" id="ARBA00022801"/>
    </source>
</evidence>
<dbReference type="GO" id="GO:0006285">
    <property type="term" value="P:base-excision repair, AP site formation"/>
    <property type="evidence" value="ECO:0007669"/>
    <property type="project" value="TreeGrafter"/>
</dbReference>
<proteinExistence type="inferred from homology"/>
<evidence type="ECO:0000256" key="4">
    <source>
        <dbReference type="ARBA" id="ARBA00022723"/>
    </source>
</evidence>
<dbReference type="STRING" id="2018661.A0A2A2KHE8"/>
<dbReference type="AlphaFoldDB" id="A0A2A2KHE8"/>
<keyword evidence="3" id="KW-0004">4Fe-4S</keyword>
<organism evidence="11 12">
    <name type="scientific">Diploscapter pachys</name>
    <dbReference type="NCBI Taxonomy" id="2018661"/>
    <lineage>
        <taxon>Eukaryota</taxon>
        <taxon>Metazoa</taxon>
        <taxon>Ecdysozoa</taxon>
        <taxon>Nematoda</taxon>
        <taxon>Chromadorea</taxon>
        <taxon>Rhabditida</taxon>
        <taxon>Rhabditina</taxon>
        <taxon>Rhabditomorpha</taxon>
        <taxon>Rhabditoidea</taxon>
        <taxon>Rhabditidae</taxon>
        <taxon>Diploscapter</taxon>
    </lineage>
</organism>
<comment type="cofactor">
    <cofactor evidence="1">
        <name>[4Fe-4S] cluster</name>
        <dbReference type="ChEBI" id="CHEBI:49883"/>
    </cofactor>
</comment>
<keyword evidence="12" id="KW-1185">Reference proteome</keyword>
<protein>
    <recommendedName>
        <fullName evidence="13">HhH-GPD domain-containing protein</fullName>
    </recommendedName>
</protein>
<dbReference type="InterPro" id="IPR003651">
    <property type="entry name" value="Endonuclease3_FeS-loop_motif"/>
</dbReference>
<dbReference type="Pfam" id="PF10576">
    <property type="entry name" value="EndIII_4Fe-2S"/>
    <property type="match status" value="1"/>
</dbReference>
<dbReference type="Proteomes" id="UP000218231">
    <property type="component" value="Unassembled WGS sequence"/>
</dbReference>
<evidence type="ECO:0008006" key="13">
    <source>
        <dbReference type="Google" id="ProtNLM"/>
    </source>
</evidence>
<evidence type="ECO:0000256" key="3">
    <source>
        <dbReference type="ARBA" id="ARBA00022485"/>
    </source>
</evidence>
<keyword evidence="9" id="KW-0234">DNA repair</keyword>
<evidence type="ECO:0000256" key="7">
    <source>
        <dbReference type="ARBA" id="ARBA00023004"/>
    </source>
</evidence>
<evidence type="ECO:0000313" key="11">
    <source>
        <dbReference type="EMBL" id="PAV73361.1"/>
    </source>
</evidence>
<accession>A0A2A2KHE8</accession>
<evidence type="ECO:0000313" key="12">
    <source>
        <dbReference type="Proteomes" id="UP000218231"/>
    </source>
</evidence>
<gene>
    <name evidence="11" type="ORF">WR25_22773</name>
</gene>